<accession>A0A9D4D8I4</accession>
<sequence length="55" mass="6024">MQGVCDGFVEVLEVYNAVTPTIQLGGPTNFAPLIDEAVTIVKEKKQVCEKKTTRN</sequence>
<reference evidence="2" key="2">
    <citation type="submission" date="2020-11" db="EMBL/GenBank/DDBJ databases">
        <authorList>
            <person name="McCartney M.A."/>
            <person name="Auch B."/>
            <person name="Kono T."/>
            <person name="Mallez S."/>
            <person name="Becker A."/>
            <person name="Gohl D.M."/>
            <person name="Silverstein K.A.T."/>
            <person name="Koren S."/>
            <person name="Bechman K.B."/>
            <person name="Herman A."/>
            <person name="Abrahante J.E."/>
            <person name="Garbe J."/>
        </authorList>
    </citation>
    <scope>NUCLEOTIDE SEQUENCE</scope>
    <source>
        <strain evidence="2">Duluth1</strain>
        <tissue evidence="2">Whole animal</tissue>
    </source>
</reference>
<dbReference type="Pfam" id="PF07002">
    <property type="entry name" value="Copine"/>
    <property type="match status" value="1"/>
</dbReference>
<gene>
    <name evidence="2" type="ORF">DPMN_046709</name>
</gene>
<dbReference type="AlphaFoldDB" id="A0A9D4D8I4"/>
<comment type="caution">
    <text evidence="2">The sequence shown here is derived from an EMBL/GenBank/DDBJ whole genome shotgun (WGS) entry which is preliminary data.</text>
</comment>
<evidence type="ECO:0000313" key="2">
    <source>
        <dbReference type="EMBL" id="KAH3740014.1"/>
    </source>
</evidence>
<proteinExistence type="predicted"/>
<dbReference type="PANTHER" id="PTHR45751">
    <property type="entry name" value="COPINE FAMILY PROTEIN 1"/>
    <property type="match status" value="1"/>
</dbReference>
<dbReference type="InterPro" id="IPR010734">
    <property type="entry name" value="Copine_C"/>
</dbReference>
<dbReference type="GO" id="GO:0005634">
    <property type="term" value="C:nucleus"/>
    <property type="evidence" value="ECO:0007669"/>
    <property type="project" value="TreeGrafter"/>
</dbReference>
<evidence type="ECO:0000313" key="3">
    <source>
        <dbReference type="Proteomes" id="UP000828390"/>
    </source>
</evidence>
<dbReference type="GO" id="GO:0004842">
    <property type="term" value="F:ubiquitin-protein transferase activity"/>
    <property type="evidence" value="ECO:0007669"/>
    <property type="project" value="TreeGrafter"/>
</dbReference>
<dbReference type="InterPro" id="IPR052079">
    <property type="entry name" value="E3_ligase/Copine_domain"/>
</dbReference>
<protein>
    <recommendedName>
        <fullName evidence="1">Copine C-terminal domain-containing protein</fullName>
    </recommendedName>
</protein>
<dbReference type="EMBL" id="JAIWYP010000011">
    <property type="protein sequence ID" value="KAH3740014.1"/>
    <property type="molecule type" value="Genomic_DNA"/>
</dbReference>
<dbReference type="Proteomes" id="UP000828390">
    <property type="component" value="Unassembled WGS sequence"/>
</dbReference>
<keyword evidence="3" id="KW-1185">Reference proteome</keyword>
<organism evidence="2 3">
    <name type="scientific">Dreissena polymorpha</name>
    <name type="common">Zebra mussel</name>
    <name type="synonym">Mytilus polymorpha</name>
    <dbReference type="NCBI Taxonomy" id="45954"/>
    <lineage>
        <taxon>Eukaryota</taxon>
        <taxon>Metazoa</taxon>
        <taxon>Spiralia</taxon>
        <taxon>Lophotrochozoa</taxon>
        <taxon>Mollusca</taxon>
        <taxon>Bivalvia</taxon>
        <taxon>Autobranchia</taxon>
        <taxon>Heteroconchia</taxon>
        <taxon>Euheterodonta</taxon>
        <taxon>Imparidentia</taxon>
        <taxon>Neoheterodontei</taxon>
        <taxon>Myida</taxon>
        <taxon>Dreissenoidea</taxon>
        <taxon>Dreissenidae</taxon>
        <taxon>Dreissena</taxon>
    </lineage>
</organism>
<name>A0A9D4D8I4_DREPO</name>
<evidence type="ECO:0000259" key="1">
    <source>
        <dbReference type="Pfam" id="PF07002"/>
    </source>
</evidence>
<feature type="domain" description="Copine C-terminal" evidence="1">
    <location>
        <begin position="4"/>
        <end position="46"/>
    </location>
</feature>
<dbReference type="GO" id="GO:0016567">
    <property type="term" value="P:protein ubiquitination"/>
    <property type="evidence" value="ECO:0007669"/>
    <property type="project" value="TreeGrafter"/>
</dbReference>
<reference evidence="2" key="1">
    <citation type="journal article" date="2019" name="bioRxiv">
        <title>The Genome of the Zebra Mussel, Dreissena polymorpha: A Resource for Invasive Species Research.</title>
        <authorList>
            <person name="McCartney M.A."/>
            <person name="Auch B."/>
            <person name="Kono T."/>
            <person name="Mallez S."/>
            <person name="Zhang Y."/>
            <person name="Obille A."/>
            <person name="Becker A."/>
            <person name="Abrahante J.E."/>
            <person name="Garbe J."/>
            <person name="Badalamenti J.P."/>
            <person name="Herman A."/>
            <person name="Mangelson H."/>
            <person name="Liachko I."/>
            <person name="Sullivan S."/>
            <person name="Sone E.D."/>
            <person name="Koren S."/>
            <person name="Silverstein K.A.T."/>
            <person name="Beckman K.B."/>
            <person name="Gohl D.M."/>
        </authorList>
    </citation>
    <scope>NUCLEOTIDE SEQUENCE</scope>
    <source>
        <strain evidence="2">Duluth1</strain>
        <tissue evidence="2">Whole animal</tissue>
    </source>
</reference>
<dbReference type="PANTHER" id="PTHR45751:SF11">
    <property type="entry name" value="COPINE FAMILY PROTEIN 2"/>
    <property type="match status" value="1"/>
</dbReference>